<evidence type="ECO:0000313" key="1">
    <source>
        <dbReference type="EMBL" id="MBB4867190.1"/>
    </source>
</evidence>
<evidence type="ECO:0000313" key="2">
    <source>
        <dbReference type="Proteomes" id="UP000566995"/>
    </source>
</evidence>
<name>A0A7W7KQN0_PSENT</name>
<reference evidence="1 2" key="1">
    <citation type="submission" date="2020-08" db="EMBL/GenBank/DDBJ databases">
        <title>Functional genomics of gut bacteria from endangered species of beetles.</title>
        <authorList>
            <person name="Carlos-Shanley C."/>
        </authorList>
    </citation>
    <scope>NUCLEOTIDE SEQUENCE [LARGE SCALE GENOMIC DNA]</scope>
    <source>
        <strain evidence="1 2">S00179</strain>
    </source>
</reference>
<sequence length="213" mass="23004">MRPRTVNELKALVANGQYMVAFHGTSQQLDGFTEEKVGRGADANSSLGVFLTEVPSSSIDYACMDDEDNEGGQARVYLVALPVGPNYEFSSAEDFFGADEMCQVRTHEQFADLRQQLLGDGFLTASCETGEDVISVALRPEDALILAELDLEQVEELEALIFNYSALLALALDMNPAPSFAQSASVAVYTDELLEQANSGSKIPATIDEGFSL</sequence>
<gene>
    <name evidence="1" type="ORF">HNP46_006101</name>
</gene>
<dbReference type="EMBL" id="JACHLI010000036">
    <property type="protein sequence ID" value="MBB4867190.1"/>
    <property type="molecule type" value="Genomic_DNA"/>
</dbReference>
<dbReference type="RefSeq" id="WP_184596467.1">
    <property type="nucleotide sequence ID" value="NZ_JACHLI010000036.1"/>
</dbReference>
<organism evidence="1 2">
    <name type="scientific">Pseudomonas nitroreducens</name>
    <dbReference type="NCBI Taxonomy" id="46680"/>
    <lineage>
        <taxon>Bacteria</taxon>
        <taxon>Pseudomonadati</taxon>
        <taxon>Pseudomonadota</taxon>
        <taxon>Gammaproteobacteria</taxon>
        <taxon>Pseudomonadales</taxon>
        <taxon>Pseudomonadaceae</taxon>
        <taxon>Pseudomonas</taxon>
    </lineage>
</organism>
<accession>A0A7W7KQN0</accession>
<dbReference type="Proteomes" id="UP000566995">
    <property type="component" value="Unassembled WGS sequence"/>
</dbReference>
<comment type="caution">
    <text evidence="1">The sequence shown here is derived from an EMBL/GenBank/DDBJ whole genome shotgun (WGS) entry which is preliminary data.</text>
</comment>
<dbReference type="AlphaFoldDB" id="A0A7W7KQN0"/>
<protein>
    <submittedName>
        <fullName evidence="1">Uncharacterized protein</fullName>
    </submittedName>
</protein>
<proteinExistence type="predicted"/>